<dbReference type="SUPFAM" id="SSF53335">
    <property type="entry name" value="S-adenosyl-L-methionine-dependent methyltransferases"/>
    <property type="match status" value="1"/>
</dbReference>
<evidence type="ECO:0000256" key="6">
    <source>
        <dbReference type="PROSITE-ProRule" id="PRU01023"/>
    </source>
</evidence>
<evidence type="ECO:0000259" key="8">
    <source>
        <dbReference type="PROSITE" id="PS51686"/>
    </source>
</evidence>
<evidence type="ECO:0000313" key="9">
    <source>
        <dbReference type="EMBL" id="CUN78203.1"/>
    </source>
</evidence>
<dbReference type="EC" id="2.1.1.178" evidence="9"/>
<dbReference type="GO" id="GO:0008173">
    <property type="term" value="F:RNA methyltransferase activity"/>
    <property type="evidence" value="ECO:0007669"/>
    <property type="project" value="InterPro"/>
</dbReference>
<sequence length="367" mass="39704">MSKPRRRKQKKQAKPELKLRQFAATELSDQLAALPCAADLPRFMVDTVAGAYAPADAKLMIEGFGAAATRPVTLRANTLKATAEDIAAALDAACIAHQTVTWYPDAFILPEAQVSDLWDLDIYRDGKIYLQSLSSMMPPLVLGAQAGEDILDMCAAPGGKTTQIAALTQGQAHLTACEMSIPRAEKLESNLHRQGAKNVPVMRIDARELDEFFRFDRILLDAPCTGTGTVISGNEKSLRGLTEQLLSKCARSQRALLDRAMGALKPGGTLVYSTCSILPQENEDALQEALDKHMDCELIPLDGTPSESEARRTQEAGEEPRIESNALTEAIAAGQVSAIVNGLPGTLTIPPSRDFEGFYIALIRKRS</sequence>
<organism evidence="9 10">
    <name type="scientific">Collinsella aerofaciens</name>
    <dbReference type="NCBI Taxonomy" id="74426"/>
    <lineage>
        <taxon>Bacteria</taxon>
        <taxon>Bacillati</taxon>
        <taxon>Actinomycetota</taxon>
        <taxon>Coriobacteriia</taxon>
        <taxon>Coriobacteriales</taxon>
        <taxon>Coriobacteriaceae</taxon>
        <taxon>Collinsella</taxon>
    </lineage>
</organism>
<keyword evidence="2 6" id="KW-0489">Methyltransferase</keyword>
<feature type="binding site" evidence="6">
    <location>
        <position position="178"/>
    </location>
    <ligand>
        <name>S-adenosyl-L-methionine</name>
        <dbReference type="ChEBI" id="CHEBI:59789"/>
    </ligand>
</feature>
<feature type="region of interest" description="Disordered" evidence="7">
    <location>
        <begin position="303"/>
        <end position="322"/>
    </location>
</feature>
<feature type="active site" description="Nucleophile" evidence="6">
    <location>
        <position position="275"/>
    </location>
</feature>
<keyword evidence="5 6" id="KW-0694">RNA-binding</keyword>
<evidence type="ECO:0000256" key="2">
    <source>
        <dbReference type="ARBA" id="ARBA00022603"/>
    </source>
</evidence>
<dbReference type="PANTHER" id="PTHR22807">
    <property type="entry name" value="NOP2 YEAST -RELATED NOL1/NOP2/FMU SUN DOMAIN-CONTAINING"/>
    <property type="match status" value="1"/>
</dbReference>
<dbReference type="GO" id="GO:0001510">
    <property type="term" value="P:RNA methylation"/>
    <property type="evidence" value="ECO:0007669"/>
    <property type="project" value="InterPro"/>
</dbReference>
<feature type="binding site" evidence="6">
    <location>
        <begin position="154"/>
        <end position="160"/>
    </location>
    <ligand>
        <name>S-adenosyl-L-methionine</name>
        <dbReference type="ChEBI" id="CHEBI:59789"/>
    </ligand>
</feature>
<evidence type="ECO:0000313" key="10">
    <source>
        <dbReference type="Proteomes" id="UP000095468"/>
    </source>
</evidence>
<accession>A0A173ZQW5</accession>
<dbReference type="PANTHER" id="PTHR22807:SF30">
    <property type="entry name" value="28S RRNA (CYTOSINE(4447)-C(5))-METHYLTRANSFERASE-RELATED"/>
    <property type="match status" value="1"/>
</dbReference>
<dbReference type="Pfam" id="PF01189">
    <property type="entry name" value="Methyltr_RsmB-F"/>
    <property type="match status" value="1"/>
</dbReference>
<evidence type="ECO:0000256" key="3">
    <source>
        <dbReference type="ARBA" id="ARBA00022679"/>
    </source>
</evidence>
<feature type="binding site" evidence="6">
    <location>
        <position position="205"/>
    </location>
    <ligand>
        <name>S-adenosyl-L-methionine</name>
        <dbReference type="ChEBI" id="CHEBI:59789"/>
    </ligand>
</feature>
<dbReference type="Gene3D" id="3.40.50.150">
    <property type="entry name" value="Vaccinia Virus protein VP39"/>
    <property type="match status" value="1"/>
</dbReference>
<evidence type="ECO:0000256" key="4">
    <source>
        <dbReference type="ARBA" id="ARBA00022691"/>
    </source>
</evidence>
<dbReference type="GO" id="GO:0003723">
    <property type="term" value="F:RNA binding"/>
    <property type="evidence" value="ECO:0007669"/>
    <property type="project" value="UniProtKB-UniRule"/>
</dbReference>
<dbReference type="EMBL" id="CYYP01000004">
    <property type="protein sequence ID" value="CUN78203.1"/>
    <property type="molecule type" value="Genomic_DNA"/>
</dbReference>
<dbReference type="InterPro" id="IPR049560">
    <property type="entry name" value="MeTrfase_RsmB-F_NOP2_cat"/>
</dbReference>
<dbReference type="CDD" id="cd02440">
    <property type="entry name" value="AdoMet_MTases"/>
    <property type="match status" value="1"/>
</dbReference>
<dbReference type="Proteomes" id="UP000095468">
    <property type="component" value="Unassembled WGS sequence"/>
</dbReference>
<comment type="similarity">
    <text evidence="1 6">Belongs to the class I-like SAM-binding methyltransferase superfamily. RsmB/NOP family.</text>
</comment>
<feature type="compositionally biased region" description="Basic and acidic residues" evidence="7">
    <location>
        <begin position="308"/>
        <end position="322"/>
    </location>
</feature>
<evidence type="ECO:0000256" key="5">
    <source>
        <dbReference type="ARBA" id="ARBA00022884"/>
    </source>
</evidence>
<dbReference type="InterPro" id="IPR018314">
    <property type="entry name" value="RsmB/NOL1/NOP2-like_CS"/>
</dbReference>
<evidence type="ECO:0000256" key="7">
    <source>
        <dbReference type="SAM" id="MobiDB-lite"/>
    </source>
</evidence>
<name>A0A173ZQW5_9ACTN</name>
<feature type="domain" description="SAM-dependent MTase RsmB/NOP-type" evidence="8">
    <location>
        <begin position="62"/>
        <end position="366"/>
    </location>
</feature>
<dbReference type="InterPro" id="IPR054728">
    <property type="entry name" value="RsmB-like_ferredoxin"/>
</dbReference>
<dbReference type="InterPro" id="IPR029063">
    <property type="entry name" value="SAM-dependent_MTases_sf"/>
</dbReference>
<evidence type="ECO:0000256" key="1">
    <source>
        <dbReference type="ARBA" id="ARBA00007494"/>
    </source>
</evidence>
<dbReference type="PROSITE" id="PS01153">
    <property type="entry name" value="NOL1_NOP2_SUN"/>
    <property type="match status" value="1"/>
</dbReference>
<keyword evidence="3 6" id="KW-0808">Transferase</keyword>
<dbReference type="RefSeq" id="WP_082421842.1">
    <property type="nucleotide sequence ID" value="NZ_CYYP01000004.1"/>
</dbReference>
<dbReference type="AlphaFoldDB" id="A0A173ZQW5"/>
<dbReference type="PROSITE" id="PS51686">
    <property type="entry name" value="SAM_MT_RSMB_NOP"/>
    <property type="match status" value="1"/>
</dbReference>
<protein>
    <submittedName>
        <fullName evidence="9">Ribosomal RNA small subunit methyltransferase F</fullName>
        <ecNumber evidence="9">2.1.1.178</ecNumber>
    </submittedName>
</protein>
<dbReference type="InterPro" id="IPR023267">
    <property type="entry name" value="RCMT"/>
</dbReference>
<dbReference type="Pfam" id="PF22458">
    <property type="entry name" value="RsmF-B_ferredox"/>
    <property type="match status" value="1"/>
</dbReference>
<proteinExistence type="inferred from homology"/>
<dbReference type="PRINTS" id="PR02008">
    <property type="entry name" value="RCMTFAMILY"/>
</dbReference>
<feature type="binding site" evidence="6">
    <location>
        <position position="221"/>
    </location>
    <ligand>
        <name>S-adenosyl-L-methionine</name>
        <dbReference type="ChEBI" id="CHEBI:59789"/>
    </ligand>
</feature>
<dbReference type="InterPro" id="IPR001678">
    <property type="entry name" value="MeTrfase_RsmB-F_NOP2_dom"/>
</dbReference>
<keyword evidence="4 6" id="KW-0949">S-adenosyl-L-methionine</keyword>
<gene>
    <name evidence="9" type="primary">rsmF</name>
    <name evidence="9" type="ORF">ERS852381_00666</name>
</gene>
<reference evidence="9 10" key="1">
    <citation type="submission" date="2015-09" db="EMBL/GenBank/DDBJ databases">
        <authorList>
            <consortium name="Pathogen Informatics"/>
        </authorList>
    </citation>
    <scope>NUCLEOTIDE SEQUENCE [LARGE SCALE GENOMIC DNA]</scope>
    <source>
        <strain evidence="9 10">2789STDY5608823</strain>
    </source>
</reference>